<sequence>MVQSLRKDAVLAATTLGLGLVLSLLGMGLVDQGMSAAQHGQRMRLDHLVAITASTVGLAIVVWWAMSFAVALLAAGLAASGRSQRVRSVAKFSPAFMVRLACAIVSLNFLGAGVAHAGSAVPDPGWHVPNSGAAGSSEGKASPLAERIPSSVKKEGVVPAGSIDPRWQPMPPVVEPGPISRPQLRQSPGPAAALLPDDGIAVRPGDSLWSIAAARLGPLATDVDIALSWPAWYEANRDIIGEDPTALQPGQVLRPPEPG</sequence>
<accession>A0ABX0TBV4</accession>
<dbReference type="Gene3D" id="3.10.350.10">
    <property type="entry name" value="LysM domain"/>
    <property type="match status" value="1"/>
</dbReference>
<comment type="caution">
    <text evidence="3">The sequence shown here is derived from an EMBL/GenBank/DDBJ whole genome shotgun (WGS) entry which is preliminary data.</text>
</comment>
<name>A0ABX0TBV4_9MICC</name>
<keyword evidence="1" id="KW-0472">Membrane</keyword>
<dbReference type="CDD" id="cd00118">
    <property type="entry name" value="LysM"/>
    <property type="match status" value="1"/>
</dbReference>
<keyword evidence="1" id="KW-1133">Transmembrane helix</keyword>
<keyword evidence="4" id="KW-1185">Reference proteome</keyword>
<evidence type="ECO:0000313" key="4">
    <source>
        <dbReference type="Proteomes" id="UP000802392"/>
    </source>
</evidence>
<keyword evidence="1" id="KW-0812">Transmembrane</keyword>
<proteinExistence type="predicted"/>
<protein>
    <recommendedName>
        <fullName evidence="2">LysM domain-containing protein</fullName>
    </recommendedName>
</protein>
<dbReference type="Proteomes" id="UP000802392">
    <property type="component" value="Unassembled WGS sequence"/>
</dbReference>
<evidence type="ECO:0000259" key="2">
    <source>
        <dbReference type="Pfam" id="PF01476"/>
    </source>
</evidence>
<gene>
    <name evidence="3" type="ORF">FHR86_000242</name>
</gene>
<feature type="transmembrane region" description="Helical" evidence="1">
    <location>
        <begin position="96"/>
        <end position="115"/>
    </location>
</feature>
<dbReference type="EMBL" id="JAAOZD010000001">
    <property type="protein sequence ID" value="NII99943.1"/>
    <property type="molecule type" value="Genomic_DNA"/>
</dbReference>
<organism evidence="3 4">
    <name type="scientific">Paenarthrobacter ilicis</name>
    <dbReference type="NCBI Taxonomy" id="43665"/>
    <lineage>
        <taxon>Bacteria</taxon>
        <taxon>Bacillati</taxon>
        <taxon>Actinomycetota</taxon>
        <taxon>Actinomycetes</taxon>
        <taxon>Micrococcales</taxon>
        <taxon>Micrococcaceae</taxon>
        <taxon>Paenarthrobacter</taxon>
    </lineage>
</organism>
<feature type="transmembrane region" description="Helical" evidence="1">
    <location>
        <begin position="47"/>
        <end position="75"/>
    </location>
</feature>
<evidence type="ECO:0000313" key="3">
    <source>
        <dbReference type="EMBL" id="NII99943.1"/>
    </source>
</evidence>
<dbReference type="InterPro" id="IPR018392">
    <property type="entry name" value="LysM"/>
</dbReference>
<dbReference type="RefSeq" id="WP_167263144.1">
    <property type="nucleotide sequence ID" value="NZ_BAAAVO010000002.1"/>
</dbReference>
<evidence type="ECO:0000256" key="1">
    <source>
        <dbReference type="SAM" id="Phobius"/>
    </source>
</evidence>
<dbReference type="InterPro" id="IPR036779">
    <property type="entry name" value="LysM_dom_sf"/>
</dbReference>
<reference evidence="3 4" key="1">
    <citation type="submission" date="2020-03" db="EMBL/GenBank/DDBJ databases">
        <title>Genomic Encyclopedia of Type Strains, Phase III (KMG-III): the genomes of soil and plant-associated and newly described type strains.</title>
        <authorList>
            <person name="Whitman W."/>
        </authorList>
    </citation>
    <scope>NUCLEOTIDE SEQUENCE [LARGE SCALE GENOMIC DNA]</scope>
    <source>
        <strain evidence="3 4">CECT 4207</strain>
    </source>
</reference>
<dbReference type="Pfam" id="PF01476">
    <property type="entry name" value="LysM"/>
    <property type="match status" value="1"/>
</dbReference>
<feature type="domain" description="LysM" evidence="2">
    <location>
        <begin position="202"/>
        <end position="254"/>
    </location>
</feature>